<evidence type="ECO:0000256" key="5">
    <source>
        <dbReference type="ARBA" id="ARBA00022884"/>
    </source>
</evidence>
<feature type="compositionally biased region" description="Basic and acidic residues" evidence="8">
    <location>
        <begin position="420"/>
        <end position="433"/>
    </location>
</feature>
<reference evidence="11" key="1">
    <citation type="journal article" date="2011" name="Proc. Natl. Acad. Sci. U.S.A.">
        <title>Obligate biotrophy features unraveled by the genomic analysis of rust fungi.</title>
        <authorList>
            <person name="Duplessis S."/>
            <person name="Cuomo C.A."/>
            <person name="Lin Y.-C."/>
            <person name="Aerts A."/>
            <person name="Tisserant E."/>
            <person name="Veneault-Fourrey C."/>
            <person name="Joly D.L."/>
            <person name="Hacquard S."/>
            <person name="Amselem J."/>
            <person name="Cantarel B.L."/>
            <person name="Chiu R."/>
            <person name="Coutinho P.M."/>
            <person name="Feau N."/>
            <person name="Field M."/>
            <person name="Frey P."/>
            <person name="Gelhaye E."/>
            <person name="Goldberg J."/>
            <person name="Grabherr M.G."/>
            <person name="Kodira C.D."/>
            <person name="Kohler A."/>
            <person name="Kuees U."/>
            <person name="Lindquist E.A."/>
            <person name="Lucas S.M."/>
            <person name="Mago R."/>
            <person name="Mauceli E."/>
            <person name="Morin E."/>
            <person name="Murat C."/>
            <person name="Pangilinan J.L."/>
            <person name="Park R."/>
            <person name="Pearson M."/>
            <person name="Quesneville H."/>
            <person name="Rouhier N."/>
            <person name="Sakthikumar S."/>
            <person name="Salamov A.A."/>
            <person name="Schmutz J."/>
            <person name="Selles B."/>
            <person name="Shapiro H."/>
            <person name="Tanguay P."/>
            <person name="Tuskan G.A."/>
            <person name="Henrissat B."/>
            <person name="Van de Peer Y."/>
            <person name="Rouze P."/>
            <person name="Ellis J.G."/>
            <person name="Dodds P.N."/>
            <person name="Schein J.E."/>
            <person name="Zhong S."/>
            <person name="Hamelin R.C."/>
            <person name="Grigoriev I.V."/>
            <person name="Szabo L.J."/>
            <person name="Martin F."/>
        </authorList>
    </citation>
    <scope>NUCLEOTIDE SEQUENCE [LARGE SCALE GENOMIC DNA]</scope>
    <source>
        <strain evidence="11">98AG31 / pathotype 3-4-7</strain>
    </source>
</reference>
<dbReference type="KEGG" id="mlr:MELLADRAFT_115064"/>
<dbReference type="PANTHER" id="PTHR23236">
    <property type="entry name" value="EUKARYOTIC TRANSLATION INITIATION FACTOR 4B/4H"/>
    <property type="match status" value="1"/>
</dbReference>
<dbReference type="AlphaFoldDB" id="F4R704"/>
<dbReference type="OrthoDB" id="442677at2759"/>
<dbReference type="PROSITE" id="PS50102">
    <property type="entry name" value="RRM"/>
    <property type="match status" value="1"/>
</dbReference>
<dbReference type="GO" id="GO:0019843">
    <property type="term" value="F:rRNA binding"/>
    <property type="evidence" value="ECO:0007669"/>
    <property type="project" value="TreeGrafter"/>
</dbReference>
<evidence type="ECO:0000313" key="11">
    <source>
        <dbReference type="Proteomes" id="UP000001072"/>
    </source>
</evidence>
<dbReference type="Proteomes" id="UP000001072">
    <property type="component" value="Unassembled WGS sequence"/>
</dbReference>
<feature type="compositionally biased region" description="Basic and acidic residues" evidence="8">
    <location>
        <begin position="586"/>
        <end position="600"/>
    </location>
</feature>
<feature type="region of interest" description="Disordered" evidence="8">
    <location>
        <begin position="885"/>
        <end position="904"/>
    </location>
</feature>
<dbReference type="eggNOG" id="KOG0118">
    <property type="taxonomic scope" value="Eukaryota"/>
</dbReference>
<evidence type="ECO:0000256" key="7">
    <source>
        <dbReference type="PROSITE-ProRule" id="PRU00176"/>
    </source>
</evidence>
<dbReference type="GO" id="GO:0005730">
    <property type="term" value="C:nucleolus"/>
    <property type="evidence" value="ECO:0007669"/>
    <property type="project" value="UniProtKB-SubCell"/>
</dbReference>
<feature type="region of interest" description="Disordered" evidence="8">
    <location>
        <begin position="931"/>
        <end position="960"/>
    </location>
</feature>
<comment type="function">
    <text evidence="1">Involved in pre-25S rRNA processing.</text>
</comment>
<feature type="compositionally biased region" description="Basic and acidic residues" evidence="8">
    <location>
        <begin position="885"/>
        <end position="896"/>
    </location>
</feature>
<keyword evidence="6" id="KW-0539">Nucleus</keyword>
<feature type="compositionally biased region" description="Polar residues" evidence="8">
    <location>
        <begin position="65"/>
        <end position="76"/>
    </location>
</feature>
<feature type="compositionally biased region" description="Polar residues" evidence="8">
    <location>
        <begin position="396"/>
        <end position="414"/>
    </location>
</feature>
<evidence type="ECO:0000256" key="3">
    <source>
        <dbReference type="ARBA" id="ARBA00007077"/>
    </source>
</evidence>
<accession>F4R704</accession>
<dbReference type="InParanoid" id="F4R704"/>
<evidence type="ECO:0000259" key="9">
    <source>
        <dbReference type="PROSITE" id="PS50102"/>
    </source>
</evidence>
<evidence type="ECO:0000256" key="2">
    <source>
        <dbReference type="ARBA" id="ARBA00004604"/>
    </source>
</evidence>
<dbReference type="RefSeq" id="XP_007404335.1">
    <property type="nucleotide sequence ID" value="XM_007404273.1"/>
</dbReference>
<feature type="region of interest" description="Disordered" evidence="8">
    <location>
        <begin position="842"/>
        <end position="864"/>
    </location>
</feature>
<dbReference type="HOGENOM" id="CLU_307774_0_0_1"/>
<feature type="compositionally biased region" description="Basic and acidic residues" evidence="8">
    <location>
        <begin position="171"/>
        <end position="200"/>
    </location>
</feature>
<evidence type="ECO:0000256" key="8">
    <source>
        <dbReference type="SAM" id="MobiDB-lite"/>
    </source>
</evidence>
<dbReference type="InterPro" id="IPR000504">
    <property type="entry name" value="RRM_dom"/>
</dbReference>
<feature type="region of interest" description="Disordered" evidence="8">
    <location>
        <begin position="368"/>
        <end position="519"/>
    </location>
</feature>
<feature type="region of interest" description="Disordered" evidence="8">
    <location>
        <begin position="46"/>
        <end position="353"/>
    </location>
</feature>
<evidence type="ECO:0000256" key="6">
    <source>
        <dbReference type="ARBA" id="ARBA00023242"/>
    </source>
</evidence>
<feature type="domain" description="RRM" evidence="9">
    <location>
        <begin position="742"/>
        <end position="828"/>
    </location>
</feature>
<dbReference type="Gene3D" id="3.30.70.330">
    <property type="match status" value="1"/>
</dbReference>
<protein>
    <recommendedName>
        <fullName evidence="4">Nucleolar protein 12</fullName>
    </recommendedName>
</protein>
<organism evidence="11">
    <name type="scientific">Melampsora larici-populina (strain 98AG31 / pathotype 3-4-7)</name>
    <name type="common">Poplar leaf rust fungus</name>
    <dbReference type="NCBI Taxonomy" id="747676"/>
    <lineage>
        <taxon>Eukaryota</taxon>
        <taxon>Fungi</taxon>
        <taxon>Dikarya</taxon>
        <taxon>Basidiomycota</taxon>
        <taxon>Pucciniomycotina</taxon>
        <taxon>Pucciniomycetes</taxon>
        <taxon>Pucciniales</taxon>
        <taxon>Melampsoraceae</taxon>
        <taxon>Melampsora</taxon>
    </lineage>
</organism>
<evidence type="ECO:0000256" key="4">
    <source>
        <dbReference type="ARBA" id="ARBA00015520"/>
    </source>
</evidence>
<dbReference type="GeneID" id="18925520"/>
<sequence>MTQPDPTRPNPTVSTVDALSTVPQVVLDFEGKKKSTLHFFELKKSKKSKKRESELIESTDIIMKNPTNHIEETSIQPKKKKSNIDKSKDSSKDSSDQITLEIEEVETSKNQPDSQEKKKKNKKLDSVVVDVSKLETSDSGKKENVEEKENVKAVENEDNVEKKKKKKKSVSKVEDVPKIEVSKLDQKDNVEAVEKENNVEKKKKKKKSDSKVEDAPNVDTSVLALGKEESITVVDNGNKVEKKKKKSKTDSKVEKVPDIETPDLVLQKEESAKVADNGNNTEKKKKKKKIDSNSADAPNLEPSDLPSGKEESVKVLDNELNTEKKKTKKKSDSKVADVPKIETPDFLLGKKESEKVVDSELDTLFKSSAFLPASVPDIRTTQNATSSKPTAKKAENPSTNTNLPRTSTLSSKQPNPVVESDERPDTGTSEEVRSALQKAQRFAQSLRAAPSTTSTNTKSRAIISGNVSSDEETGQELDDDDDDESVSNLVHETLLSRKNSAPNSHQRTRKTRPSILNETPEERNLRTVFVGNVNVDCVKNKALARDLIDHLLNPESESEPLAPRSRIESYRFRGIPLATPIVSREQQPENRSEKRSKTWRETQNSSHADPSGKPTLDNPEGGRVGRRGAKTAFDETGTATLPEVQYLTPNQKRKVGYVTGDLHPEAKSCVAYLVISPPPESSQSEEDGSSLTAQELAKLISEKSDATSFMGHVLRCDLAGARRISQDGSDDAQIIDFGEQRRTLYIGGLDFMEHEDTVRKAVEAQLTAEKEGPPSDGGTWVERVRLVRDKGTSLGKGFGYVLLKSKDAVEEMLALESFKIGKRKVRVQKYVVPGKCSALKKLGQQIQTPSTSTSNDKHEKPSKRVKLDLTRDVPAIYKGPDLSEALKSKTKDERKSIKMSTPARVERRILKKQAKLKLKIAGQEVDKKIEAVKSKPLKRSIKKPMSRAPKQQRRPDKKKA</sequence>
<comment type="similarity">
    <text evidence="3">Belongs to the RRM RBM34 family.</text>
</comment>
<dbReference type="GO" id="GO:0000463">
    <property type="term" value="P:maturation of LSU-rRNA from tricistronic rRNA transcript (SSU-rRNA, 5.8S rRNA, LSU-rRNA)"/>
    <property type="evidence" value="ECO:0007669"/>
    <property type="project" value="TreeGrafter"/>
</dbReference>
<keyword evidence="11" id="KW-1185">Reference proteome</keyword>
<feature type="compositionally biased region" description="Acidic residues" evidence="8">
    <location>
        <begin position="469"/>
        <end position="485"/>
    </location>
</feature>
<dbReference type="InterPro" id="IPR035979">
    <property type="entry name" value="RBD_domain_sf"/>
</dbReference>
<gene>
    <name evidence="10" type="ORF">MELLADRAFT_115064</name>
</gene>
<evidence type="ECO:0000256" key="1">
    <source>
        <dbReference type="ARBA" id="ARBA00002475"/>
    </source>
</evidence>
<feature type="compositionally biased region" description="Basic and acidic residues" evidence="8">
    <location>
        <begin position="248"/>
        <end position="258"/>
    </location>
</feature>
<keyword evidence="5 7" id="KW-0694">RNA-binding</keyword>
<feature type="region of interest" description="Disordered" evidence="8">
    <location>
        <begin position="578"/>
        <end position="627"/>
    </location>
</feature>
<feature type="compositionally biased region" description="Basic and acidic residues" evidence="8">
    <location>
        <begin position="82"/>
        <end position="95"/>
    </location>
</feature>
<dbReference type="EMBL" id="GL883091">
    <property type="protein sequence ID" value="EGG11960.1"/>
    <property type="molecule type" value="Genomic_DNA"/>
</dbReference>
<feature type="compositionally biased region" description="Polar residues" evidence="8">
    <location>
        <begin position="844"/>
        <end position="854"/>
    </location>
</feature>
<feature type="compositionally biased region" description="Polar residues" evidence="8">
    <location>
        <begin position="450"/>
        <end position="459"/>
    </location>
</feature>
<name>F4R704_MELLP</name>
<feature type="compositionally biased region" description="Polar residues" evidence="8">
    <location>
        <begin position="379"/>
        <end position="389"/>
    </location>
</feature>
<comment type="subcellular location">
    <subcellularLocation>
        <location evidence="2">Nucleus</location>
        <location evidence="2">Nucleolus</location>
    </subcellularLocation>
</comment>
<feature type="compositionally biased region" description="Polar residues" evidence="8">
    <location>
        <begin position="486"/>
        <end position="505"/>
    </location>
</feature>
<proteinExistence type="inferred from homology"/>
<feature type="compositionally biased region" description="Basic residues" evidence="8">
    <location>
        <begin position="935"/>
        <end position="960"/>
    </location>
</feature>
<feature type="compositionally biased region" description="Basic and acidic residues" evidence="8">
    <location>
        <begin position="307"/>
        <end position="353"/>
    </location>
</feature>
<feature type="compositionally biased region" description="Basic and acidic residues" evidence="8">
    <location>
        <begin position="132"/>
        <end position="161"/>
    </location>
</feature>
<dbReference type="SMART" id="SM00360">
    <property type="entry name" value="RRM"/>
    <property type="match status" value="1"/>
</dbReference>
<dbReference type="VEuPathDB" id="FungiDB:MELLADRAFT_115064"/>
<dbReference type="InterPro" id="IPR012677">
    <property type="entry name" value="Nucleotide-bd_a/b_plait_sf"/>
</dbReference>
<dbReference type="SUPFAM" id="SSF54928">
    <property type="entry name" value="RNA-binding domain, RBD"/>
    <property type="match status" value="1"/>
</dbReference>
<dbReference type="STRING" id="747676.F4R704"/>
<evidence type="ECO:0000313" key="10">
    <source>
        <dbReference type="EMBL" id="EGG11960.1"/>
    </source>
</evidence>
<dbReference type="PANTHER" id="PTHR23236:SF25">
    <property type="entry name" value="RNA-BINDING PROTEIN 34"/>
    <property type="match status" value="1"/>
</dbReference>